<keyword evidence="1" id="KW-0472">Membrane</keyword>
<dbReference type="AlphaFoldDB" id="A0A9E2KKK9"/>
<evidence type="ECO:0000313" key="2">
    <source>
        <dbReference type="EMBL" id="MBU3819544.1"/>
    </source>
</evidence>
<sequence>MQNLRMPAQYAEIPAQELRTVEGGGPVLDALGALLENIQLTNVILGSSVLFISFTFAPRLLFDAVGAVFRYSAELYQGVQDLFGQLLNVRL</sequence>
<accession>A0A9E2KKK9</accession>
<protein>
    <submittedName>
        <fullName evidence="2">Uncharacterized protein</fullName>
    </submittedName>
</protein>
<proteinExistence type="predicted"/>
<reference evidence="2" key="1">
    <citation type="journal article" date="2021" name="PeerJ">
        <title>Extensive microbial diversity within the chicken gut microbiome revealed by metagenomics and culture.</title>
        <authorList>
            <person name="Gilroy R."/>
            <person name="Ravi A."/>
            <person name="Getino M."/>
            <person name="Pursley I."/>
            <person name="Horton D.L."/>
            <person name="Alikhan N.F."/>
            <person name="Baker D."/>
            <person name="Gharbi K."/>
            <person name="Hall N."/>
            <person name="Watson M."/>
            <person name="Adriaenssens E.M."/>
            <person name="Foster-Nyarko E."/>
            <person name="Jarju S."/>
            <person name="Secka A."/>
            <person name="Antonio M."/>
            <person name="Oren A."/>
            <person name="Chaudhuri R.R."/>
            <person name="La Ragione R."/>
            <person name="Hildebrand F."/>
            <person name="Pallen M.J."/>
        </authorList>
    </citation>
    <scope>NUCLEOTIDE SEQUENCE</scope>
    <source>
        <strain evidence="2">742</strain>
    </source>
</reference>
<feature type="transmembrane region" description="Helical" evidence="1">
    <location>
        <begin position="43"/>
        <end position="62"/>
    </location>
</feature>
<comment type="caution">
    <text evidence="2">The sequence shown here is derived from an EMBL/GenBank/DDBJ whole genome shotgun (WGS) entry which is preliminary data.</text>
</comment>
<evidence type="ECO:0000256" key="1">
    <source>
        <dbReference type="SAM" id="Phobius"/>
    </source>
</evidence>
<gene>
    <name evidence="2" type="ORF">H9864_04130</name>
</gene>
<keyword evidence="1" id="KW-0812">Transmembrane</keyword>
<keyword evidence="1" id="KW-1133">Transmembrane helix</keyword>
<reference evidence="2" key="2">
    <citation type="submission" date="2021-04" db="EMBL/GenBank/DDBJ databases">
        <authorList>
            <person name="Gilroy R."/>
        </authorList>
    </citation>
    <scope>NUCLEOTIDE SEQUENCE</scope>
    <source>
        <strain evidence="2">742</strain>
    </source>
</reference>
<name>A0A9E2KKK9_9FIRM</name>
<evidence type="ECO:0000313" key="3">
    <source>
        <dbReference type="Proteomes" id="UP000824178"/>
    </source>
</evidence>
<dbReference type="EMBL" id="JAHLFH010000085">
    <property type="protein sequence ID" value="MBU3819544.1"/>
    <property type="molecule type" value="Genomic_DNA"/>
</dbReference>
<dbReference type="Proteomes" id="UP000824178">
    <property type="component" value="Unassembled WGS sequence"/>
</dbReference>
<organism evidence="2 3">
    <name type="scientific">Candidatus Faecalibacterium intestinavium</name>
    <dbReference type="NCBI Taxonomy" id="2838580"/>
    <lineage>
        <taxon>Bacteria</taxon>
        <taxon>Bacillati</taxon>
        <taxon>Bacillota</taxon>
        <taxon>Clostridia</taxon>
        <taxon>Eubacteriales</taxon>
        <taxon>Oscillospiraceae</taxon>
        <taxon>Faecalibacterium</taxon>
    </lineage>
</organism>